<protein>
    <submittedName>
        <fullName evidence="2">Uncharacterized protein</fullName>
    </submittedName>
</protein>
<proteinExistence type="predicted"/>
<feature type="region of interest" description="Disordered" evidence="1">
    <location>
        <begin position="1"/>
        <end position="60"/>
    </location>
</feature>
<reference evidence="2" key="1">
    <citation type="journal article" date="2012" name="Nature">
        <title>The oyster genome reveals stress adaptation and complexity of shell formation.</title>
        <authorList>
            <person name="Zhang G."/>
            <person name="Fang X."/>
            <person name="Guo X."/>
            <person name="Li L."/>
            <person name="Luo R."/>
            <person name="Xu F."/>
            <person name="Yang P."/>
            <person name="Zhang L."/>
            <person name="Wang X."/>
            <person name="Qi H."/>
            <person name="Xiong Z."/>
            <person name="Que H."/>
            <person name="Xie Y."/>
            <person name="Holland P.W."/>
            <person name="Paps J."/>
            <person name="Zhu Y."/>
            <person name="Wu F."/>
            <person name="Chen Y."/>
            <person name="Wang J."/>
            <person name="Peng C."/>
            <person name="Meng J."/>
            <person name="Yang L."/>
            <person name="Liu J."/>
            <person name="Wen B."/>
            <person name="Zhang N."/>
            <person name="Huang Z."/>
            <person name="Zhu Q."/>
            <person name="Feng Y."/>
            <person name="Mount A."/>
            <person name="Hedgecock D."/>
            <person name="Xu Z."/>
            <person name="Liu Y."/>
            <person name="Domazet-Loso T."/>
            <person name="Du Y."/>
            <person name="Sun X."/>
            <person name="Zhang S."/>
            <person name="Liu B."/>
            <person name="Cheng P."/>
            <person name="Jiang X."/>
            <person name="Li J."/>
            <person name="Fan D."/>
            <person name="Wang W."/>
            <person name="Fu W."/>
            <person name="Wang T."/>
            <person name="Wang B."/>
            <person name="Zhang J."/>
            <person name="Peng Z."/>
            <person name="Li Y."/>
            <person name="Li N."/>
            <person name="Wang J."/>
            <person name="Chen M."/>
            <person name="He Y."/>
            <person name="Tan F."/>
            <person name="Song X."/>
            <person name="Zheng Q."/>
            <person name="Huang R."/>
            <person name="Yang H."/>
            <person name="Du X."/>
            <person name="Chen L."/>
            <person name="Yang M."/>
            <person name="Gaffney P.M."/>
            <person name="Wang S."/>
            <person name="Luo L."/>
            <person name="She Z."/>
            <person name="Ming Y."/>
            <person name="Huang W."/>
            <person name="Zhang S."/>
            <person name="Huang B."/>
            <person name="Zhang Y."/>
            <person name="Qu T."/>
            <person name="Ni P."/>
            <person name="Miao G."/>
            <person name="Wang J."/>
            <person name="Wang Q."/>
            <person name="Steinberg C.E."/>
            <person name="Wang H."/>
            <person name="Li N."/>
            <person name="Qian L."/>
            <person name="Zhang G."/>
            <person name="Li Y."/>
            <person name="Yang H."/>
            <person name="Liu X."/>
            <person name="Wang J."/>
            <person name="Yin Y."/>
            <person name="Wang J."/>
        </authorList>
    </citation>
    <scope>NUCLEOTIDE SEQUENCE [LARGE SCALE GENOMIC DNA]</scope>
    <source>
        <strain evidence="2">05x7-T-G4-1.051#20</strain>
    </source>
</reference>
<dbReference type="InParanoid" id="K1PB53"/>
<accession>K1PB53</accession>
<name>K1PB53_MAGGI</name>
<dbReference type="EMBL" id="JH816340">
    <property type="protein sequence ID" value="EKC21027.1"/>
    <property type="molecule type" value="Genomic_DNA"/>
</dbReference>
<dbReference type="HOGENOM" id="CLU_1671048_0_0_1"/>
<sequence length="158" mass="17782">MVQQESPSKAEAEDSNSSGSESIPLQLKLPNKKTIYDPGEPRRVNTRAETSCQPRKKTSSEIQSCEKGLMMLAHPTEHIGQAQGGVPFYKLVLQMRQEAEVVDVALRSADLERETNRLYTALEKRIQKAWDEYIEGAWTTSRFLRAISSCYSSSVNTE</sequence>
<evidence type="ECO:0000256" key="1">
    <source>
        <dbReference type="SAM" id="MobiDB-lite"/>
    </source>
</evidence>
<evidence type="ECO:0000313" key="2">
    <source>
        <dbReference type="EMBL" id="EKC21027.1"/>
    </source>
</evidence>
<gene>
    <name evidence="2" type="ORF">CGI_10004807</name>
</gene>
<dbReference type="AlphaFoldDB" id="K1PB53"/>
<organism evidence="2">
    <name type="scientific">Magallana gigas</name>
    <name type="common">Pacific oyster</name>
    <name type="synonym">Crassostrea gigas</name>
    <dbReference type="NCBI Taxonomy" id="29159"/>
    <lineage>
        <taxon>Eukaryota</taxon>
        <taxon>Metazoa</taxon>
        <taxon>Spiralia</taxon>
        <taxon>Lophotrochozoa</taxon>
        <taxon>Mollusca</taxon>
        <taxon>Bivalvia</taxon>
        <taxon>Autobranchia</taxon>
        <taxon>Pteriomorphia</taxon>
        <taxon>Ostreida</taxon>
        <taxon>Ostreoidea</taxon>
        <taxon>Ostreidae</taxon>
        <taxon>Magallana</taxon>
    </lineage>
</organism>